<dbReference type="GeneID" id="109582169"/>
<evidence type="ECO:0000256" key="1">
    <source>
        <dbReference type="SAM" id="SignalP"/>
    </source>
</evidence>
<organism evidence="2 3">
    <name type="scientific">Amphimedon queenslandica</name>
    <name type="common">Sponge</name>
    <dbReference type="NCBI Taxonomy" id="400682"/>
    <lineage>
        <taxon>Eukaryota</taxon>
        <taxon>Metazoa</taxon>
        <taxon>Porifera</taxon>
        <taxon>Demospongiae</taxon>
        <taxon>Heteroscleromorpha</taxon>
        <taxon>Haplosclerida</taxon>
        <taxon>Niphatidae</taxon>
        <taxon>Amphimedon</taxon>
    </lineage>
</organism>
<dbReference type="RefSeq" id="XP_019852375.1">
    <property type="nucleotide sequence ID" value="XM_019996816.1"/>
</dbReference>
<keyword evidence="1" id="KW-0732">Signal</keyword>
<evidence type="ECO:0000313" key="3">
    <source>
        <dbReference type="Proteomes" id="UP000007879"/>
    </source>
</evidence>
<evidence type="ECO:0008006" key="4">
    <source>
        <dbReference type="Google" id="ProtNLM"/>
    </source>
</evidence>
<dbReference type="EnsemblMetazoa" id="XM_019996816.1">
    <property type="protein sequence ID" value="XP_019852375.1"/>
    <property type="gene ID" value="LOC109582169"/>
</dbReference>
<dbReference type="Proteomes" id="UP000007879">
    <property type="component" value="Unassembled WGS sequence"/>
</dbReference>
<reference evidence="2" key="2">
    <citation type="submission" date="2024-06" db="UniProtKB">
        <authorList>
            <consortium name="EnsemblMetazoa"/>
        </authorList>
    </citation>
    <scope>IDENTIFICATION</scope>
</reference>
<evidence type="ECO:0000313" key="2">
    <source>
        <dbReference type="EnsemblMetazoa" id="XP_019852375.1"/>
    </source>
</evidence>
<feature type="signal peptide" evidence="1">
    <location>
        <begin position="1"/>
        <end position="22"/>
    </location>
</feature>
<sequence length="213" mass="24252">MNPVSTLSLLLLCIAMMGQSDGAVLKRNADSNEENLLKEILRGLDLSRTVYNKGLRDQYNLKDKKIRETLNKILPLVLLEEKLSALQYNGSAQTGRKNLLRSFKATTLKAIESVCNLIMETTSVEECTISEMINLFYFIHFLNERQRISQVIKDLKRTDGNNIDPCLWSHCKLFSNKKYLTRSSALEYIKGKLWPGRCGQDYLTYAGADSTKC</sequence>
<dbReference type="KEGG" id="aqu:109582169"/>
<name>A0AAN0J5S7_AMPQE</name>
<protein>
    <recommendedName>
        <fullName evidence="4">DUF4371 domain-containing protein</fullName>
    </recommendedName>
</protein>
<keyword evidence="3" id="KW-1185">Reference proteome</keyword>
<feature type="chain" id="PRO_5042975440" description="DUF4371 domain-containing protein" evidence="1">
    <location>
        <begin position="23"/>
        <end position="213"/>
    </location>
</feature>
<proteinExistence type="predicted"/>
<accession>A0AAN0J5S7</accession>
<dbReference type="AlphaFoldDB" id="A0AAN0J5S7"/>
<reference evidence="3" key="1">
    <citation type="journal article" date="2010" name="Nature">
        <title>The Amphimedon queenslandica genome and the evolution of animal complexity.</title>
        <authorList>
            <person name="Srivastava M."/>
            <person name="Simakov O."/>
            <person name="Chapman J."/>
            <person name="Fahey B."/>
            <person name="Gauthier M.E."/>
            <person name="Mitros T."/>
            <person name="Richards G.S."/>
            <person name="Conaco C."/>
            <person name="Dacre M."/>
            <person name="Hellsten U."/>
            <person name="Larroux C."/>
            <person name="Putnam N.H."/>
            <person name="Stanke M."/>
            <person name="Adamska M."/>
            <person name="Darling A."/>
            <person name="Degnan S.M."/>
            <person name="Oakley T.H."/>
            <person name="Plachetzki D.C."/>
            <person name="Zhai Y."/>
            <person name="Adamski M."/>
            <person name="Calcino A."/>
            <person name="Cummins S.F."/>
            <person name="Goodstein D.M."/>
            <person name="Harris C."/>
            <person name="Jackson D.J."/>
            <person name="Leys S.P."/>
            <person name="Shu S."/>
            <person name="Woodcroft B.J."/>
            <person name="Vervoort M."/>
            <person name="Kosik K.S."/>
            <person name="Manning G."/>
            <person name="Degnan B.M."/>
            <person name="Rokhsar D.S."/>
        </authorList>
    </citation>
    <scope>NUCLEOTIDE SEQUENCE [LARGE SCALE GENOMIC DNA]</scope>
</reference>